<dbReference type="Gene3D" id="1.25.20.10">
    <property type="entry name" value="Bacterial muramidases"/>
    <property type="match status" value="1"/>
</dbReference>
<dbReference type="PANTHER" id="PTHR37423:SF2">
    <property type="entry name" value="MEMBRANE-BOUND LYTIC MUREIN TRANSGLYCOSYLASE C"/>
    <property type="match status" value="1"/>
</dbReference>
<comment type="similarity">
    <text evidence="1">Belongs to the transglycosylase Slt family.</text>
</comment>
<dbReference type="OrthoDB" id="9815002at2"/>
<evidence type="ECO:0000256" key="3">
    <source>
        <dbReference type="ARBA" id="ARBA00022729"/>
    </source>
</evidence>
<dbReference type="GO" id="GO:0016020">
    <property type="term" value="C:membrane"/>
    <property type="evidence" value="ECO:0007669"/>
    <property type="project" value="InterPro"/>
</dbReference>
<keyword evidence="7" id="KW-1185">Reference proteome</keyword>
<protein>
    <submittedName>
        <fullName evidence="6">Tail length tape measure protein</fullName>
    </submittedName>
</protein>
<dbReference type="SUPFAM" id="SSF53955">
    <property type="entry name" value="Lysozyme-like"/>
    <property type="match status" value="1"/>
</dbReference>
<keyword evidence="3" id="KW-0732">Signal</keyword>
<dbReference type="AlphaFoldDB" id="A0A2V4N017"/>
<proteinExistence type="inferred from homology"/>
<dbReference type="GO" id="GO:0004553">
    <property type="term" value="F:hydrolase activity, hydrolyzing O-glycosyl compounds"/>
    <property type="evidence" value="ECO:0007669"/>
    <property type="project" value="InterPro"/>
</dbReference>
<dbReference type="InterPro" id="IPR023346">
    <property type="entry name" value="Lysozyme-like_dom_sf"/>
</dbReference>
<dbReference type="InterPro" id="IPR008258">
    <property type="entry name" value="Transglycosylase_SLT_dom_1"/>
</dbReference>
<dbReference type="InterPro" id="IPR000189">
    <property type="entry name" value="Transglyc_AS"/>
</dbReference>
<dbReference type="CDD" id="cd13401">
    <property type="entry name" value="Slt70-like"/>
    <property type="match status" value="1"/>
</dbReference>
<evidence type="ECO:0000313" key="6">
    <source>
        <dbReference type="EMBL" id="PYC47282.1"/>
    </source>
</evidence>
<name>A0A2V4N017_9RHOB</name>
<feature type="region of interest" description="Disordered" evidence="4">
    <location>
        <begin position="18"/>
        <end position="52"/>
    </location>
</feature>
<dbReference type="EMBL" id="QFVT01000007">
    <property type="protein sequence ID" value="PYC47282.1"/>
    <property type="molecule type" value="Genomic_DNA"/>
</dbReference>
<feature type="compositionally biased region" description="Low complexity" evidence="4">
    <location>
        <begin position="18"/>
        <end position="28"/>
    </location>
</feature>
<evidence type="ECO:0000256" key="1">
    <source>
        <dbReference type="ARBA" id="ARBA00007734"/>
    </source>
</evidence>
<dbReference type="InterPro" id="IPR008939">
    <property type="entry name" value="Lytic_TGlycosylase_superhlx_U"/>
</dbReference>
<comment type="similarity">
    <text evidence="2">Belongs to the virb1 family.</text>
</comment>
<accession>A0A2V4N017</accession>
<feature type="domain" description="Transglycosylase SLT" evidence="5">
    <location>
        <begin position="519"/>
        <end position="618"/>
    </location>
</feature>
<dbReference type="Pfam" id="PF01464">
    <property type="entry name" value="SLT"/>
    <property type="match status" value="1"/>
</dbReference>
<organism evidence="6 7">
    <name type="scientific">Litorivita pollutaquae</name>
    <dbReference type="NCBI Taxonomy" id="2200892"/>
    <lineage>
        <taxon>Bacteria</taxon>
        <taxon>Pseudomonadati</taxon>
        <taxon>Pseudomonadota</taxon>
        <taxon>Alphaproteobacteria</taxon>
        <taxon>Rhodobacterales</taxon>
        <taxon>Paracoccaceae</taxon>
        <taxon>Litorivita</taxon>
    </lineage>
</organism>
<dbReference type="GO" id="GO:0000270">
    <property type="term" value="P:peptidoglycan metabolic process"/>
    <property type="evidence" value="ECO:0007669"/>
    <property type="project" value="InterPro"/>
</dbReference>
<gene>
    <name evidence="6" type="ORF">DI396_11845</name>
</gene>
<dbReference type="GO" id="GO:0008933">
    <property type="term" value="F:peptidoglycan lytic transglycosylase activity"/>
    <property type="evidence" value="ECO:0007669"/>
    <property type="project" value="InterPro"/>
</dbReference>
<evidence type="ECO:0000313" key="7">
    <source>
        <dbReference type="Proteomes" id="UP000248012"/>
    </source>
</evidence>
<comment type="caution">
    <text evidence="6">The sequence shown here is derived from an EMBL/GenBank/DDBJ whole genome shotgun (WGS) entry which is preliminary data.</text>
</comment>
<dbReference type="Gene3D" id="1.10.530.10">
    <property type="match status" value="1"/>
</dbReference>
<dbReference type="PROSITE" id="PS00922">
    <property type="entry name" value="TRANSGLYCOSYLASE"/>
    <property type="match status" value="1"/>
</dbReference>
<dbReference type="GO" id="GO:0042597">
    <property type="term" value="C:periplasmic space"/>
    <property type="evidence" value="ECO:0007669"/>
    <property type="project" value="InterPro"/>
</dbReference>
<evidence type="ECO:0000259" key="5">
    <source>
        <dbReference type="Pfam" id="PF01464"/>
    </source>
</evidence>
<evidence type="ECO:0000256" key="4">
    <source>
        <dbReference type="SAM" id="MobiDB-lite"/>
    </source>
</evidence>
<sequence>MVQAGLQGAAVPAPAEAETPVAAAEAPPQGAVLPNTGATAASEVTPLPPSRLAPRPLASALRLAEAGRWNEAMELAVRVDPLGADLIEWVRLRAGQGTPEQVQNFLATHGDWPGLEYLRRQSEAGFDTATDAQVLAFYDGHAPQTGGGVLRYAAALEAAGKPSLAEALVVQAWRNFELGTELSEAFLDRYAKLLKAHHRARLDMALWRGRDADVALMQPLVGEQDWALAQARQAVQNGHRGAASMIASLPTAQRDDAGLAYDRFRRIMKSGTAEEAAALMLARSEIVGGLGMPERWASERRALARQLMRAGEAQLAYQLASLHQLESGSNFADLEWLSGYLALRYLDDPMLALQHFERFRDAVETPISIGRAGYWIGRAAEAIGDADAAARGYVLGAQYQTSFYGLLAAERAGLPVDDDLAGDEVFDDWRTAAFLQRPVARVARALLQAGEVGLAERFYTHLAESLERTEIGQMGAMLEAMNRPHLQVMVGKRSARAGHTLPGPYYALHEMRFMDLPIAREMALAIARRESEFDPRVRSGVGAQGLMQLMPATAKEVAAGLGLPYDARRLGEDWRYNATLGSAYLAHVAEQFEGNVIMVAAAYNAGPSRPLRWMEEFGNPLAGEVDMVDWIEHIPFRETRNYVMRVAESLPVYRARLGGDPLPIPFSAELSGHTLQVPVR</sequence>
<dbReference type="SUPFAM" id="SSF48435">
    <property type="entry name" value="Bacterial muramidases"/>
    <property type="match status" value="1"/>
</dbReference>
<dbReference type="Proteomes" id="UP000248012">
    <property type="component" value="Unassembled WGS sequence"/>
</dbReference>
<evidence type="ECO:0000256" key="2">
    <source>
        <dbReference type="ARBA" id="ARBA00009387"/>
    </source>
</evidence>
<dbReference type="PANTHER" id="PTHR37423">
    <property type="entry name" value="SOLUBLE LYTIC MUREIN TRANSGLYCOSYLASE-RELATED"/>
    <property type="match status" value="1"/>
</dbReference>
<reference evidence="6 7" key="1">
    <citation type="submission" date="2018-05" db="EMBL/GenBank/DDBJ databases">
        <title>Oceanovita maritima gen. nov., sp. nov., a marine bacterium in the family Rhodobacteraceae isolated from surface seawater of Lundu port Xiamen, China.</title>
        <authorList>
            <person name="Hetharua B.H."/>
            <person name="Min D."/>
            <person name="Liao H."/>
            <person name="Tian Y."/>
        </authorList>
    </citation>
    <scope>NUCLEOTIDE SEQUENCE [LARGE SCALE GENOMIC DNA]</scope>
    <source>
        <strain evidence="6 7">FSX-11</strain>
    </source>
</reference>